<evidence type="ECO:0000313" key="1">
    <source>
        <dbReference type="EMBL" id="MBX65446.1"/>
    </source>
</evidence>
<reference evidence="1" key="1">
    <citation type="submission" date="2018-02" db="EMBL/GenBank/DDBJ databases">
        <title>Rhizophora mucronata_Transcriptome.</title>
        <authorList>
            <person name="Meera S.P."/>
            <person name="Sreeshan A."/>
            <person name="Augustine A."/>
        </authorList>
    </citation>
    <scope>NUCLEOTIDE SEQUENCE</scope>
    <source>
        <tissue evidence="1">Leaf</tissue>
    </source>
</reference>
<protein>
    <submittedName>
        <fullName evidence="1">Uncharacterized protein</fullName>
    </submittedName>
</protein>
<sequence>MCKARWTSVVSDILL</sequence>
<proteinExistence type="predicted"/>
<dbReference type="EMBL" id="GGEC01084962">
    <property type="protein sequence ID" value="MBX65446.1"/>
    <property type="molecule type" value="Transcribed_RNA"/>
</dbReference>
<accession>A0A2P2QES0</accession>
<name>A0A2P2QES0_RHIMU</name>
<organism evidence="1">
    <name type="scientific">Rhizophora mucronata</name>
    <name type="common">Asiatic mangrove</name>
    <dbReference type="NCBI Taxonomy" id="61149"/>
    <lineage>
        <taxon>Eukaryota</taxon>
        <taxon>Viridiplantae</taxon>
        <taxon>Streptophyta</taxon>
        <taxon>Embryophyta</taxon>
        <taxon>Tracheophyta</taxon>
        <taxon>Spermatophyta</taxon>
        <taxon>Magnoliopsida</taxon>
        <taxon>eudicotyledons</taxon>
        <taxon>Gunneridae</taxon>
        <taxon>Pentapetalae</taxon>
        <taxon>rosids</taxon>
        <taxon>fabids</taxon>
        <taxon>Malpighiales</taxon>
        <taxon>Rhizophoraceae</taxon>
        <taxon>Rhizophora</taxon>
    </lineage>
</organism>